<dbReference type="SUPFAM" id="SSF54826">
    <property type="entry name" value="Enolase N-terminal domain-like"/>
    <property type="match status" value="1"/>
</dbReference>
<dbReference type="GO" id="GO:0046872">
    <property type="term" value="F:metal ion binding"/>
    <property type="evidence" value="ECO:0007669"/>
    <property type="project" value="UniProtKB-KW"/>
</dbReference>
<evidence type="ECO:0000256" key="2">
    <source>
        <dbReference type="ARBA" id="ARBA00022723"/>
    </source>
</evidence>
<evidence type="ECO:0000256" key="3">
    <source>
        <dbReference type="ARBA" id="ARBA00023235"/>
    </source>
</evidence>
<dbReference type="Proteomes" id="UP000244240">
    <property type="component" value="Unassembled WGS sequence"/>
</dbReference>
<dbReference type="SUPFAM" id="SSF51604">
    <property type="entry name" value="Enolase C-terminal domain-like"/>
    <property type="match status" value="1"/>
</dbReference>
<dbReference type="Pfam" id="PF13378">
    <property type="entry name" value="MR_MLE_C"/>
    <property type="match status" value="1"/>
</dbReference>
<dbReference type="PANTHER" id="PTHR48073:SF2">
    <property type="entry name" value="O-SUCCINYLBENZOATE SYNTHASE"/>
    <property type="match status" value="1"/>
</dbReference>
<proteinExistence type="inferred from homology"/>
<dbReference type="Pfam" id="PF02746">
    <property type="entry name" value="MR_MLE_N"/>
    <property type="match status" value="1"/>
</dbReference>
<dbReference type="GO" id="GO:0016854">
    <property type="term" value="F:racemase and epimerase activity"/>
    <property type="evidence" value="ECO:0007669"/>
    <property type="project" value="UniProtKB-ARBA"/>
</dbReference>
<keyword evidence="3 5" id="KW-0413">Isomerase</keyword>
<dbReference type="RefSeq" id="WP_245920608.1">
    <property type="nucleotide sequence ID" value="NZ_QBKR01000001.1"/>
</dbReference>
<gene>
    <name evidence="5" type="ORF">C8P63_101114</name>
</gene>
<protein>
    <submittedName>
        <fullName evidence="5">Muconate cycloisomerase</fullName>
    </submittedName>
</protein>
<evidence type="ECO:0000313" key="5">
    <source>
        <dbReference type="EMBL" id="PTX64894.1"/>
    </source>
</evidence>
<name>A0A2T6C9A4_9BACL</name>
<dbReference type="InterPro" id="IPR029017">
    <property type="entry name" value="Enolase-like_N"/>
</dbReference>
<dbReference type="AlphaFoldDB" id="A0A2T6C9A4"/>
<feature type="domain" description="Mandelate racemase/muconate lactonizing enzyme C-terminal" evidence="4">
    <location>
        <begin position="151"/>
        <end position="246"/>
    </location>
</feature>
<dbReference type="Gene3D" id="3.20.20.120">
    <property type="entry name" value="Enolase-like C-terminal domain"/>
    <property type="match status" value="1"/>
</dbReference>
<evidence type="ECO:0000256" key="1">
    <source>
        <dbReference type="ARBA" id="ARBA00008031"/>
    </source>
</evidence>
<dbReference type="SMART" id="SM00922">
    <property type="entry name" value="MR_MLE"/>
    <property type="match status" value="1"/>
</dbReference>
<dbReference type="EMBL" id="QBKR01000001">
    <property type="protein sequence ID" value="PTX64894.1"/>
    <property type="molecule type" value="Genomic_DNA"/>
</dbReference>
<dbReference type="PANTHER" id="PTHR48073">
    <property type="entry name" value="O-SUCCINYLBENZOATE SYNTHASE-RELATED"/>
    <property type="match status" value="1"/>
</dbReference>
<reference evidence="5 6" key="1">
    <citation type="submission" date="2018-04" db="EMBL/GenBank/DDBJ databases">
        <title>Genomic Encyclopedia of Archaeal and Bacterial Type Strains, Phase II (KMG-II): from individual species to whole genera.</title>
        <authorList>
            <person name="Goeker M."/>
        </authorList>
    </citation>
    <scope>NUCLEOTIDE SEQUENCE [LARGE SCALE GENOMIC DNA]</scope>
    <source>
        <strain evidence="5 6">DSM 45787</strain>
    </source>
</reference>
<dbReference type="SFLD" id="SFLDF00009">
    <property type="entry name" value="o-succinylbenzoate_synthase"/>
    <property type="match status" value="1"/>
</dbReference>
<dbReference type="Gene3D" id="3.30.390.10">
    <property type="entry name" value="Enolase-like, N-terminal domain"/>
    <property type="match status" value="1"/>
</dbReference>
<sequence length="376" mass="40947">MIIAHVDVFPLNLPMKRSLSTSGGKVGDKARGAPHVYVRVRDREGVEGWGEARPSHRWSYETVESVVSTIRNYFAPRLIGMKVQDLQSVHRMMNGEIKGGVNTGQPIAKAAVDTALHDLIGRRENKTLPGLWMAPDRDFIHLSWLISTTDPDEAAIQAGKAKEEGYRGVDVKIGLDPVTDQSVLEAVKTAAPDLFFRVDANQAYTLSQAICMSRWLEKLGVDVFEQPLAANNLPGHAELRRKTHLPVALDESVWTSADFIQALRLEACDAVVIKCTKMGGVYGAKRCGEMVREAGLDLLGGGLTESGLGLAFSAHLFNYLEIMTPVDLNGPFFLAEDPLAEGPILCEGGEVRLPGGSGVGCVIDVDRLSEFRKEVT</sequence>
<organism evidence="5 6">
    <name type="scientific">Melghirimyces profundicolus</name>
    <dbReference type="NCBI Taxonomy" id="1242148"/>
    <lineage>
        <taxon>Bacteria</taxon>
        <taxon>Bacillati</taxon>
        <taxon>Bacillota</taxon>
        <taxon>Bacilli</taxon>
        <taxon>Bacillales</taxon>
        <taxon>Thermoactinomycetaceae</taxon>
        <taxon>Melghirimyces</taxon>
    </lineage>
</organism>
<dbReference type="InterPro" id="IPR013342">
    <property type="entry name" value="Mandelate_racemase_C"/>
</dbReference>
<evidence type="ECO:0000313" key="6">
    <source>
        <dbReference type="Proteomes" id="UP000244240"/>
    </source>
</evidence>
<evidence type="ECO:0000259" key="4">
    <source>
        <dbReference type="SMART" id="SM00922"/>
    </source>
</evidence>
<comment type="similarity">
    <text evidence="1">Belongs to the mandelate racemase/muconate lactonizing enzyme family.</text>
</comment>
<dbReference type="SFLD" id="SFLDS00001">
    <property type="entry name" value="Enolase"/>
    <property type="match status" value="1"/>
</dbReference>
<dbReference type="InterPro" id="IPR036849">
    <property type="entry name" value="Enolase-like_C_sf"/>
</dbReference>
<keyword evidence="6" id="KW-1185">Reference proteome</keyword>
<dbReference type="SFLD" id="SFLDG00180">
    <property type="entry name" value="muconate_cycloisomerase"/>
    <property type="match status" value="1"/>
</dbReference>
<dbReference type="InterPro" id="IPR013341">
    <property type="entry name" value="Mandelate_racemase_N_dom"/>
</dbReference>
<comment type="caution">
    <text evidence="5">The sequence shown here is derived from an EMBL/GenBank/DDBJ whole genome shotgun (WGS) entry which is preliminary data.</text>
</comment>
<keyword evidence="2" id="KW-0479">Metal-binding</keyword>
<dbReference type="InterPro" id="IPR029065">
    <property type="entry name" value="Enolase_C-like"/>
</dbReference>
<accession>A0A2T6C9A4</accession>